<organism evidence="4 5">
    <name type="scientific">Malaciobacter molluscorum LMG 25693</name>
    <dbReference type="NCBI Taxonomy" id="870501"/>
    <lineage>
        <taxon>Bacteria</taxon>
        <taxon>Pseudomonadati</taxon>
        <taxon>Campylobacterota</taxon>
        <taxon>Epsilonproteobacteria</taxon>
        <taxon>Campylobacterales</taxon>
        <taxon>Arcobacteraceae</taxon>
        <taxon>Malaciobacter</taxon>
    </lineage>
</organism>
<keyword evidence="5" id="KW-1185">Reference proteome</keyword>
<keyword evidence="2" id="KW-0732">Signal</keyword>
<feature type="signal peptide" evidence="2">
    <location>
        <begin position="1"/>
        <end position="17"/>
    </location>
</feature>
<dbReference type="KEGG" id="amol:AMOL_0886"/>
<evidence type="ECO:0000256" key="1">
    <source>
        <dbReference type="SAM" id="MobiDB-lite"/>
    </source>
</evidence>
<dbReference type="Proteomes" id="UP000262712">
    <property type="component" value="Chromosome"/>
</dbReference>
<dbReference type="AlphaFoldDB" id="A0A2G1DIF7"/>
<sequence length="81" mass="9524">MKKFLLLMLSLSTLCFANSQKGKIDMHGGHSDSLIIDNQNSFHKQKYNNFSDSLKKDQKEIKNYKKNKNYKEKNKIEKNRG</sequence>
<evidence type="ECO:0000256" key="2">
    <source>
        <dbReference type="SAM" id="SignalP"/>
    </source>
</evidence>
<reference evidence="4 5" key="1">
    <citation type="submission" date="2017-09" db="EMBL/GenBank/DDBJ databases">
        <title>Arcobacter canalis sp. nov., a new species isolated from a water canal contaminated with urban sewage.</title>
        <authorList>
            <person name="Perez-Cataluna A."/>
            <person name="Salas-Masso N."/>
            <person name="Figueras M.J."/>
        </authorList>
    </citation>
    <scope>NUCLEOTIDE SEQUENCE [LARGE SCALE GENOMIC DNA]</scope>
    <source>
        <strain evidence="4 5">F98-3</strain>
    </source>
</reference>
<dbReference type="RefSeq" id="WP_099342211.1">
    <property type="nucleotide sequence ID" value="NZ_CP032098.1"/>
</dbReference>
<reference evidence="3 6" key="2">
    <citation type="submission" date="2018-08" db="EMBL/GenBank/DDBJ databases">
        <title>Complete genome of the Arcobacter molluscorum type strain LMG 25693.</title>
        <authorList>
            <person name="Miller W.G."/>
            <person name="Yee E."/>
            <person name="Bono J.L."/>
        </authorList>
    </citation>
    <scope>NUCLEOTIDE SEQUENCE [LARGE SCALE GENOMIC DNA]</scope>
    <source>
        <strain evidence="3 6">CECT 7696</strain>
    </source>
</reference>
<proteinExistence type="predicted"/>
<name>A0A2G1DIF7_9BACT</name>
<protein>
    <submittedName>
        <fullName evidence="4">Uncharacterized protein</fullName>
    </submittedName>
</protein>
<evidence type="ECO:0000313" key="6">
    <source>
        <dbReference type="Proteomes" id="UP000262712"/>
    </source>
</evidence>
<evidence type="ECO:0000313" key="3">
    <source>
        <dbReference type="EMBL" id="AXX91880.1"/>
    </source>
</evidence>
<evidence type="ECO:0000313" key="4">
    <source>
        <dbReference type="EMBL" id="PHO18289.1"/>
    </source>
</evidence>
<feature type="region of interest" description="Disordered" evidence="1">
    <location>
        <begin position="61"/>
        <end position="81"/>
    </location>
</feature>
<dbReference type="EMBL" id="NXFY01000007">
    <property type="protein sequence ID" value="PHO18289.1"/>
    <property type="molecule type" value="Genomic_DNA"/>
</dbReference>
<evidence type="ECO:0000313" key="5">
    <source>
        <dbReference type="Proteomes" id="UP000221222"/>
    </source>
</evidence>
<accession>A0A2G1DIF7</accession>
<dbReference type="EMBL" id="CP032098">
    <property type="protein sequence ID" value="AXX91880.1"/>
    <property type="molecule type" value="Genomic_DNA"/>
</dbReference>
<feature type="chain" id="PRO_5044573569" evidence="2">
    <location>
        <begin position="18"/>
        <end position="81"/>
    </location>
</feature>
<gene>
    <name evidence="3" type="ORF">AMOL_0886</name>
    <name evidence="4" type="ORF">CPU12_06100</name>
</gene>
<dbReference type="Proteomes" id="UP000221222">
    <property type="component" value="Unassembled WGS sequence"/>
</dbReference>